<accession>E6LE92</accession>
<protein>
    <submittedName>
        <fullName evidence="2">Uracil-DNA glycosylase family protein</fullName>
        <ecNumber evidence="2">3.2.2.-</ecNumber>
    </submittedName>
</protein>
<dbReference type="CDD" id="cd10033">
    <property type="entry name" value="UDG_like"/>
    <property type="match status" value="1"/>
</dbReference>
<dbReference type="PANTHER" id="PTHR42160:SF1">
    <property type="entry name" value="URACIL-DNA GLYCOSYLASE SUPERFAMILY PROTEIN"/>
    <property type="match status" value="1"/>
</dbReference>
<keyword evidence="2" id="KW-0326">Glycosidase</keyword>
<dbReference type="Pfam" id="PF03167">
    <property type="entry name" value="UDG"/>
    <property type="match status" value="1"/>
</dbReference>
<dbReference type="InterPro" id="IPR047124">
    <property type="entry name" value="HI_0220.2"/>
</dbReference>
<dbReference type="PANTHER" id="PTHR42160">
    <property type="entry name" value="URACIL-DNA GLYCOSYLASE SUPERFAMILY PROTEIN"/>
    <property type="match status" value="1"/>
</dbReference>
<dbReference type="Proteomes" id="UP000010296">
    <property type="component" value="Unassembled WGS sequence"/>
</dbReference>
<dbReference type="PATRIC" id="fig|888064.11.peg.1267"/>
<keyword evidence="3" id="KW-1185">Reference proteome</keyword>
<evidence type="ECO:0000259" key="1">
    <source>
        <dbReference type="SMART" id="SM00986"/>
    </source>
</evidence>
<organism evidence="2 3">
    <name type="scientific">Enterococcus italicus (strain DSM 15952 / CCUG 50447 / LMG 22039 / TP 1.5)</name>
    <dbReference type="NCBI Taxonomy" id="888064"/>
    <lineage>
        <taxon>Bacteria</taxon>
        <taxon>Bacillati</taxon>
        <taxon>Bacillota</taxon>
        <taxon>Bacilli</taxon>
        <taxon>Lactobacillales</taxon>
        <taxon>Enterococcaceae</taxon>
        <taxon>Enterococcus</taxon>
    </lineage>
</organism>
<dbReference type="GO" id="GO:0016798">
    <property type="term" value="F:hydrolase activity, acting on glycosyl bonds"/>
    <property type="evidence" value="ECO:0007669"/>
    <property type="project" value="UniProtKB-KW"/>
</dbReference>
<dbReference type="eggNOG" id="COG1573">
    <property type="taxonomic scope" value="Bacteria"/>
</dbReference>
<dbReference type="EMBL" id="AEPV01000026">
    <property type="protein sequence ID" value="EFU74381.1"/>
    <property type="molecule type" value="Genomic_DNA"/>
</dbReference>
<dbReference type="OrthoDB" id="9789139at2"/>
<dbReference type="STRING" id="888064.HMPREF9088_0682"/>
<sequence>MDAKQLRVAIEQDEDNLIYTKQGIHPLYTIHPEAKVVIIGQAPGKKAQASQIVWHDQSGKRLRSWLGLSDETFYQSHDLAILPMDFYYPGKGKTGDLPPRKAFAAKWHPLCLKLMPDVQLIILVGRYAQAYYLPHNKANLTTTVQQFQTFLPQYFPLPHPSPLNGRWLKKNPWFEQTVVPQLKEIIATLVN</sequence>
<reference evidence="2 3" key="1">
    <citation type="submission" date="2010-12" db="EMBL/GenBank/DDBJ databases">
        <authorList>
            <person name="Muzny D."/>
            <person name="Qin X."/>
            <person name="Deng J."/>
            <person name="Jiang H."/>
            <person name="Liu Y."/>
            <person name="Qu J."/>
            <person name="Song X.-Z."/>
            <person name="Zhang L."/>
            <person name="Thornton R."/>
            <person name="Coyle M."/>
            <person name="Francisco L."/>
            <person name="Jackson L."/>
            <person name="Javaid M."/>
            <person name="Korchina V."/>
            <person name="Kovar C."/>
            <person name="Mata R."/>
            <person name="Mathew T."/>
            <person name="Ngo R."/>
            <person name="Nguyen L."/>
            <person name="Nguyen N."/>
            <person name="Okwuonu G."/>
            <person name="Ongeri F."/>
            <person name="Pham C."/>
            <person name="Simmons D."/>
            <person name="Wilczek-Boney K."/>
            <person name="Hale W."/>
            <person name="Jakkamsetti A."/>
            <person name="Pham P."/>
            <person name="Ruth R."/>
            <person name="San Lucas F."/>
            <person name="Warren J."/>
            <person name="Zhang J."/>
            <person name="Zhao Z."/>
            <person name="Zhou C."/>
            <person name="Zhu D."/>
            <person name="Lee S."/>
            <person name="Bess C."/>
            <person name="Blankenburg K."/>
            <person name="Forbes L."/>
            <person name="Fu Q."/>
            <person name="Gubbala S."/>
            <person name="Hirani K."/>
            <person name="Jayaseelan J.C."/>
            <person name="Lara F."/>
            <person name="Munidasa M."/>
            <person name="Palculict T."/>
            <person name="Patil S."/>
            <person name="Pu L.-L."/>
            <person name="Saada N."/>
            <person name="Tang L."/>
            <person name="Weissenberger G."/>
            <person name="Zhu Y."/>
            <person name="Hemphill L."/>
            <person name="Shang Y."/>
            <person name="Youmans B."/>
            <person name="Ayvaz T."/>
            <person name="Ross M."/>
            <person name="Santibanez J."/>
            <person name="Aqrawi P."/>
            <person name="Gross S."/>
            <person name="Joshi V."/>
            <person name="Fowler G."/>
            <person name="Nazareth L."/>
            <person name="Reid J."/>
            <person name="Worley K."/>
            <person name="Petrosino J."/>
            <person name="Highlander S."/>
            <person name="Gibbs R."/>
        </authorList>
    </citation>
    <scope>NUCLEOTIDE SEQUENCE [LARGE SCALE GENOMIC DNA]</scope>
    <source>
        <strain evidence="3">DSM 15952 / CCUG 50447 / LMG 22039 / TP 1.5</strain>
    </source>
</reference>
<evidence type="ECO:0000313" key="3">
    <source>
        <dbReference type="Proteomes" id="UP000010296"/>
    </source>
</evidence>
<dbReference type="InterPro" id="IPR005122">
    <property type="entry name" value="Uracil-DNA_glycosylase-like"/>
</dbReference>
<gene>
    <name evidence="2" type="primary">ung</name>
    <name evidence="2" type="ORF">HMPREF9088_0682</name>
</gene>
<dbReference type="HOGENOM" id="CLU_075800_0_0_9"/>
<dbReference type="Gene3D" id="3.40.470.10">
    <property type="entry name" value="Uracil-DNA glycosylase-like domain"/>
    <property type="match status" value="1"/>
</dbReference>
<comment type="caution">
    <text evidence="2">The sequence shown here is derived from an EMBL/GenBank/DDBJ whole genome shotgun (WGS) entry which is preliminary data.</text>
</comment>
<keyword evidence="2" id="KW-0378">Hydrolase</keyword>
<dbReference type="InterPro" id="IPR036895">
    <property type="entry name" value="Uracil-DNA_glycosylase-like_sf"/>
</dbReference>
<dbReference type="SMART" id="SM00986">
    <property type="entry name" value="UDG"/>
    <property type="match status" value="1"/>
</dbReference>
<dbReference type="AlphaFoldDB" id="E6LE92"/>
<dbReference type="EC" id="3.2.2.-" evidence="2"/>
<name>E6LE92_ENTI1</name>
<proteinExistence type="predicted"/>
<dbReference type="SUPFAM" id="SSF52141">
    <property type="entry name" value="Uracil-DNA glycosylase-like"/>
    <property type="match status" value="1"/>
</dbReference>
<dbReference type="RefSeq" id="WP_007207703.1">
    <property type="nucleotide sequence ID" value="NZ_GL622241.1"/>
</dbReference>
<evidence type="ECO:0000313" key="2">
    <source>
        <dbReference type="EMBL" id="EFU74381.1"/>
    </source>
</evidence>
<dbReference type="SMART" id="SM00987">
    <property type="entry name" value="UreE_C"/>
    <property type="match status" value="1"/>
</dbReference>
<feature type="domain" description="Uracil-DNA glycosylase-like" evidence="1">
    <location>
        <begin position="27"/>
        <end position="183"/>
    </location>
</feature>